<feature type="domain" description="Dihydroorotate dehydrogenase catalytic" evidence="2">
    <location>
        <begin position="4"/>
        <end position="208"/>
    </location>
</feature>
<dbReference type="Pfam" id="PF01180">
    <property type="entry name" value="DHO_dh"/>
    <property type="match status" value="1"/>
</dbReference>
<sequence length="216" mass="23979">MSNLTTTYVGLELRSPIIAGSAGITETVERMKKAQDNGAGAVVMKSLFEDEISRISPTPRFKLIRYREGLNNNKSKNSFSLYSYEQGSEWGLERYAEEVSRAKKELNIPVIASINCISKEGWISYAKRLEEAGVDALEINLSCPHSSIIFRGKEVEKGILNTVRLVRENVSLPIIAKISSQLTSPVQIIKEIESIGANGITLFNRLTGIDIDIEEE</sequence>
<organism evidence="3">
    <name type="scientific">marine sediment metagenome</name>
    <dbReference type="NCBI Taxonomy" id="412755"/>
    <lineage>
        <taxon>unclassified sequences</taxon>
        <taxon>metagenomes</taxon>
        <taxon>ecological metagenomes</taxon>
    </lineage>
</organism>
<keyword evidence="1" id="KW-0560">Oxidoreductase</keyword>
<protein>
    <recommendedName>
        <fullName evidence="2">Dihydroorotate dehydrogenase catalytic domain-containing protein</fullName>
    </recommendedName>
</protein>
<evidence type="ECO:0000259" key="2">
    <source>
        <dbReference type="Pfam" id="PF01180"/>
    </source>
</evidence>
<comment type="caution">
    <text evidence="3">The sequence shown here is derived from an EMBL/GenBank/DDBJ whole genome shotgun (WGS) entry which is preliminary data.</text>
</comment>
<dbReference type="PANTHER" id="PTHR43073">
    <property type="entry name" value="DIHYDROPYRIMIDINE DEHYDROGENASE [NADP(+)]"/>
    <property type="match status" value="1"/>
</dbReference>
<evidence type="ECO:0000313" key="3">
    <source>
        <dbReference type="EMBL" id="GAH80504.1"/>
    </source>
</evidence>
<dbReference type="SUPFAM" id="SSF51395">
    <property type="entry name" value="FMN-linked oxidoreductases"/>
    <property type="match status" value="1"/>
</dbReference>
<dbReference type="GO" id="GO:0017113">
    <property type="term" value="F:dihydropyrimidine dehydrogenase (NADP+) activity"/>
    <property type="evidence" value="ECO:0007669"/>
    <property type="project" value="TreeGrafter"/>
</dbReference>
<name>X1JQG6_9ZZZZ</name>
<evidence type="ECO:0000256" key="1">
    <source>
        <dbReference type="ARBA" id="ARBA00023002"/>
    </source>
</evidence>
<proteinExistence type="predicted"/>
<dbReference type="InterPro" id="IPR013785">
    <property type="entry name" value="Aldolase_TIM"/>
</dbReference>
<dbReference type="AlphaFoldDB" id="X1JQG6"/>
<dbReference type="EMBL" id="BARU01038064">
    <property type="protein sequence ID" value="GAH80504.1"/>
    <property type="molecule type" value="Genomic_DNA"/>
</dbReference>
<dbReference type="GO" id="GO:0050661">
    <property type="term" value="F:NADP binding"/>
    <property type="evidence" value="ECO:0007669"/>
    <property type="project" value="TreeGrafter"/>
</dbReference>
<dbReference type="GO" id="GO:0006212">
    <property type="term" value="P:uracil catabolic process"/>
    <property type="evidence" value="ECO:0007669"/>
    <property type="project" value="TreeGrafter"/>
</dbReference>
<feature type="non-terminal residue" evidence="3">
    <location>
        <position position="216"/>
    </location>
</feature>
<gene>
    <name evidence="3" type="ORF">S03H2_59211</name>
</gene>
<dbReference type="Gene3D" id="3.20.20.70">
    <property type="entry name" value="Aldolase class I"/>
    <property type="match status" value="1"/>
</dbReference>
<dbReference type="PANTHER" id="PTHR43073:SF2">
    <property type="entry name" value="DIHYDROPYRIMIDINE DEHYDROGENASE [NADP(+)]"/>
    <property type="match status" value="1"/>
</dbReference>
<accession>X1JQG6</accession>
<dbReference type="GO" id="GO:0005737">
    <property type="term" value="C:cytoplasm"/>
    <property type="evidence" value="ECO:0007669"/>
    <property type="project" value="InterPro"/>
</dbReference>
<reference evidence="3" key="1">
    <citation type="journal article" date="2014" name="Front. Microbiol.">
        <title>High frequency of phylogenetically diverse reductive dehalogenase-homologous genes in deep subseafloor sedimentary metagenomes.</title>
        <authorList>
            <person name="Kawai M."/>
            <person name="Futagami T."/>
            <person name="Toyoda A."/>
            <person name="Takaki Y."/>
            <person name="Nishi S."/>
            <person name="Hori S."/>
            <person name="Arai W."/>
            <person name="Tsubouchi T."/>
            <person name="Morono Y."/>
            <person name="Uchiyama I."/>
            <person name="Ito T."/>
            <person name="Fujiyama A."/>
            <person name="Inagaki F."/>
            <person name="Takami H."/>
        </authorList>
    </citation>
    <scope>NUCLEOTIDE SEQUENCE</scope>
    <source>
        <strain evidence="3">Expedition CK06-06</strain>
    </source>
</reference>
<dbReference type="GO" id="GO:0002058">
    <property type="term" value="F:uracil binding"/>
    <property type="evidence" value="ECO:0007669"/>
    <property type="project" value="TreeGrafter"/>
</dbReference>
<dbReference type="GO" id="GO:0006210">
    <property type="term" value="P:thymine catabolic process"/>
    <property type="evidence" value="ECO:0007669"/>
    <property type="project" value="TreeGrafter"/>
</dbReference>
<dbReference type="InterPro" id="IPR005720">
    <property type="entry name" value="Dihydroorotate_DH_cat"/>
</dbReference>